<evidence type="ECO:0000313" key="1">
    <source>
        <dbReference type="EMBL" id="GAY33505.1"/>
    </source>
</evidence>
<evidence type="ECO:0000313" key="2">
    <source>
        <dbReference type="Proteomes" id="UP000236630"/>
    </source>
</evidence>
<reference evidence="1 2" key="1">
    <citation type="journal article" date="2017" name="Front. Genet.">
        <title>Draft sequencing of the heterozygous diploid genome of Satsuma (Citrus unshiu Marc.) using a hybrid assembly approach.</title>
        <authorList>
            <person name="Shimizu T."/>
            <person name="Tanizawa Y."/>
            <person name="Mochizuki T."/>
            <person name="Nagasaki H."/>
            <person name="Yoshioka T."/>
            <person name="Toyoda A."/>
            <person name="Fujiyama A."/>
            <person name="Kaminuma E."/>
            <person name="Nakamura Y."/>
        </authorList>
    </citation>
    <scope>NUCLEOTIDE SEQUENCE [LARGE SCALE GENOMIC DNA]</scope>
    <source>
        <strain evidence="2">cv. Miyagawa wase</strain>
    </source>
</reference>
<sequence>MEISDVKILIQHLGWKSPGGQGDCHIGFSSAGRWKTARACFEFNSVIGLKEPGNLFFSLGACFDFSSATRLKEP</sequence>
<keyword evidence="2" id="KW-1185">Reference proteome</keyword>
<dbReference type="Proteomes" id="UP000236630">
    <property type="component" value="Unassembled WGS sequence"/>
</dbReference>
<comment type="caution">
    <text evidence="1">The sequence shown here is derived from an EMBL/GenBank/DDBJ whole genome shotgun (WGS) entry which is preliminary data.</text>
</comment>
<accession>A0A2H5N1N9</accession>
<protein>
    <submittedName>
        <fullName evidence="1">Uncharacterized protein</fullName>
    </submittedName>
</protein>
<dbReference type="AlphaFoldDB" id="A0A2H5N1N9"/>
<name>A0A2H5N1N9_CITUN</name>
<dbReference type="EMBL" id="BDQV01001518">
    <property type="protein sequence ID" value="GAY33505.1"/>
    <property type="molecule type" value="Genomic_DNA"/>
</dbReference>
<gene>
    <name evidence="1" type="ORF">CUMW_275290</name>
</gene>
<proteinExistence type="predicted"/>
<organism evidence="1 2">
    <name type="scientific">Citrus unshiu</name>
    <name type="common">Satsuma mandarin</name>
    <name type="synonym">Citrus nobilis var. unshiu</name>
    <dbReference type="NCBI Taxonomy" id="55188"/>
    <lineage>
        <taxon>Eukaryota</taxon>
        <taxon>Viridiplantae</taxon>
        <taxon>Streptophyta</taxon>
        <taxon>Embryophyta</taxon>
        <taxon>Tracheophyta</taxon>
        <taxon>Spermatophyta</taxon>
        <taxon>Magnoliopsida</taxon>
        <taxon>eudicotyledons</taxon>
        <taxon>Gunneridae</taxon>
        <taxon>Pentapetalae</taxon>
        <taxon>rosids</taxon>
        <taxon>malvids</taxon>
        <taxon>Sapindales</taxon>
        <taxon>Rutaceae</taxon>
        <taxon>Aurantioideae</taxon>
        <taxon>Citrus</taxon>
    </lineage>
</organism>